<evidence type="ECO:0000313" key="3">
    <source>
        <dbReference type="EMBL" id="MBE9252331.1"/>
    </source>
</evidence>
<accession>A0ABR9VLW4</accession>
<evidence type="ECO:0000313" key="4">
    <source>
        <dbReference type="Proteomes" id="UP000658720"/>
    </source>
</evidence>
<name>A0ABR9VLW4_9SYNC</name>
<evidence type="ECO:0000256" key="1">
    <source>
        <dbReference type="SAM" id="Phobius"/>
    </source>
</evidence>
<feature type="domain" description="DUF305" evidence="2">
    <location>
        <begin position="46"/>
        <end position="190"/>
    </location>
</feature>
<keyword evidence="1" id="KW-0812">Transmembrane</keyword>
<protein>
    <submittedName>
        <fullName evidence="3">DUF305 domain-containing protein</fullName>
    </submittedName>
</protein>
<proteinExistence type="predicted"/>
<evidence type="ECO:0000259" key="2">
    <source>
        <dbReference type="Pfam" id="PF03713"/>
    </source>
</evidence>
<dbReference type="Proteomes" id="UP000658720">
    <property type="component" value="Unassembled WGS sequence"/>
</dbReference>
<dbReference type="PANTHER" id="PTHR36933:SF1">
    <property type="entry name" value="SLL0788 PROTEIN"/>
    <property type="match status" value="1"/>
</dbReference>
<dbReference type="RefSeq" id="WP_194018508.1">
    <property type="nucleotide sequence ID" value="NZ_JADEVV010000001.1"/>
</dbReference>
<dbReference type="InterPro" id="IPR012347">
    <property type="entry name" value="Ferritin-like"/>
</dbReference>
<keyword evidence="1" id="KW-0472">Membrane</keyword>
<keyword evidence="4" id="KW-1185">Reference proteome</keyword>
<sequence length="196" mass="22623">MGNQFWIYGLAGLLLSGSAAGVTAVYRNQSSPQMMAQHGMHMQWTDQSFIEMMIPHHQDAIDMAEMALQKAEHPELKELAQNIIRDQEREIKEMKTWYQQWFGKPVLPLSSQGMMGMHQGHGMMAMDLDALATAKNFDREFIRQMIPHHQMAVMMASNLKTNTSRPEMDKLMDDIIRSQSAEIKQMKQWYKAWYGG</sequence>
<dbReference type="Gene3D" id="1.20.1260.10">
    <property type="match status" value="1"/>
</dbReference>
<gene>
    <name evidence="3" type="ORF">IQ217_00370</name>
</gene>
<organism evidence="3 4">
    <name type="scientific">Synechocystis salina LEGE 00031</name>
    <dbReference type="NCBI Taxonomy" id="1828736"/>
    <lineage>
        <taxon>Bacteria</taxon>
        <taxon>Bacillati</taxon>
        <taxon>Cyanobacteriota</taxon>
        <taxon>Cyanophyceae</taxon>
        <taxon>Synechococcales</taxon>
        <taxon>Merismopediaceae</taxon>
        <taxon>Synechocystis</taxon>
    </lineage>
</organism>
<keyword evidence="1" id="KW-1133">Transmembrane helix</keyword>
<dbReference type="Pfam" id="PF03713">
    <property type="entry name" value="DUF305"/>
    <property type="match status" value="1"/>
</dbReference>
<dbReference type="EMBL" id="JADEVV010000001">
    <property type="protein sequence ID" value="MBE9252331.1"/>
    <property type="molecule type" value="Genomic_DNA"/>
</dbReference>
<comment type="caution">
    <text evidence="3">The sequence shown here is derived from an EMBL/GenBank/DDBJ whole genome shotgun (WGS) entry which is preliminary data.</text>
</comment>
<dbReference type="PANTHER" id="PTHR36933">
    <property type="entry name" value="SLL0788 PROTEIN"/>
    <property type="match status" value="1"/>
</dbReference>
<feature type="transmembrane region" description="Helical" evidence="1">
    <location>
        <begin position="6"/>
        <end position="26"/>
    </location>
</feature>
<dbReference type="InterPro" id="IPR005183">
    <property type="entry name" value="DUF305_CopM-like"/>
</dbReference>
<reference evidence="3 4" key="1">
    <citation type="submission" date="2020-10" db="EMBL/GenBank/DDBJ databases">
        <authorList>
            <person name="Castelo-Branco R."/>
            <person name="Eusebio N."/>
            <person name="Adriana R."/>
            <person name="Vieira A."/>
            <person name="Brugerolle De Fraissinette N."/>
            <person name="Rezende De Castro R."/>
            <person name="Schneider M.P."/>
            <person name="Vasconcelos V."/>
            <person name="Leao P.N."/>
        </authorList>
    </citation>
    <scope>NUCLEOTIDE SEQUENCE [LARGE SCALE GENOMIC DNA]</scope>
    <source>
        <strain evidence="3 4">LEGE 00031</strain>
    </source>
</reference>